<feature type="region of interest" description="Disordered" evidence="1">
    <location>
        <begin position="1"/>
        <end position="63"/>
    </location>
</feature>
<organism evidence="2 3">
    <name type="scientific">Halorussus caseinilyticus</name>
    <dbReference type="NCBI Taxonomy" id="3034025"/>
    <lineage>
        <taxon>Archaea</taxon>
        <taxon>Methanobacteriati</taxon>
        <taxon>Methanobacteriota</taxon>
        <taxon>Stenosarchaea group</taxon>
        <taxon>Halobacteria</taxon>
        <taxon>Halobacteriales</taxon>
        <taxon>Haladaptataceae</taxon>
        <taxon>Halorussus</taxon>
    </lineage>
</organism>
<evidence type="ECO:0000256" key="1">
    <source>
        <dbReference type="SAM" id="MobiDB-lite"/>
    </source>
</evidence>
<feature type="compositionally biased region" description="Basic and acidic residues" evidence="1">
    <location>
        <begin position="1"/>
        <end position="17"/>
    </location>
</feature>
<comment type="caution">
    <text evidence="2">The sequence shown here is derived from an EMBL/GenBank/DDBJ whole genome shotgun (WGS) entry which is preliminary data.</text>
</comment>
<dbReference type="EMBL" id="JBHSZH010000005">
    <property type="protein sequence ID" value="MFC7080164.1"/>
    <property type="molecule type" value="Genomic_DNA"/>
</dbReference>
<gene>
    <name evidence="2" type="ORF">ACFQJ6_08575</name>
</gene>
<reference evidence="2 3" key="1">
    <citation type="journal article" date="2019" name="Int. J. Syst. Evol. Microbiol.">
        <title>The Global Catalogue of Microorganisms (GCM) 10K type strain sequencing project: providing services to taxonomists for standard genome sequencing and annotation.</title>
        <authorList>
            <consortium name="The Broad Institute Genomics Platform"/>
            <consortium name="The Broad Institute Genome Sequencing Center for Infectious Disease"/>
            <person name="Wu L."/>
            <person name="Ma J."/>
        </authorList>
    </citation>
    <scope>NUCLEOTIDE SEQUENCE [LARGE SCALE GENOMIC DNA]</scope>
    <source>
        <strain evidence="2 3">DT72</strain>
    </source>
</reference>
<dbReference type="Proteomes" id="UP001596407">
    <property type="component" value="Unassembled WGS sequence"/>
</dbReference>
<proteinExistence type="predicted"/>
<dbReference type="AlphaFoldDB" id="A0ABD5WI26"/>
<name>A0ABD5WI26_9EURY</name>
<dbReference type="RefSeq" id="WP_382209500.1">
    <property type="nucleotide sequence ID" value="NZ_JBHSZH010000005.1"/>
</dbReference>
<sequence length="63" mass="6959">MTERKVWGLRSDGRDPAEFLGSRPGRISGTETRQDSPRPTADVSAVGRERRDGPSAPDTFRCL</sequence>
<protein>
    <submittedName>
        <fullName evidence="2">Uncharacterized protein</fullName>
    </submittedName>
</protein>
<evidence type="ECO:0000313" key="3">
    <source>
        <dbReference type="Proteomes" id="UP001596407"/>
    </source>
</evidence>
<keyword evidence="3" id="KW-1185">Reference proteome</keyword>
<evidence type="ECO:0000313" key="2">
    <source>
        <dbReference type="EMBL" id="MFC7080164.1"/>
    </source>
</evidence>
<accession>A0ABD5WI26</accession>